<evidence type="ECO:0000256" key="5">
    <source>
        <dbReference type="ARBA" id="ARBA00023136"/>
    </source>
</evidence>
<keyword evidence="5 6" id="KW-0472">Membrane</keyword>
<dbReference type="InterPro" id="IPR009311">
    <property type="entry name" value="IFI6/IFI27-like"/>
</dbReference>
<gene>
    <name evidence="8" type="ORF">Fcan01_14659</name>
</gene>
<evidence type="ECO:0000256" key="4">
    <source>
        <dbReference type="ARBA" id="ARBA00022989"/>
    </source>
</evidence>
<name>A0A226DZH8_FOLCA</name>
<keyword evidence="3 6" id="KW-0812">Transmembrane</keyword>
<feature type="signal peptide" evidence="7">
    <location>
        <begin position="1"/>
        <end position="19"/>
    </location>
</feature>
<keyword evidence="9" id="KW-1185">Reference proteome</keyword>
<dbReference type="EMBL" id="LNIX01000008">
    <property type="protein sequence ID" value="OXA50872.1"/>
    <property type="molecule type" value="Genomic_DNA"/>
</dbReference>
<evidence type="ECO:0000313" key="9">
    <source>
        <dbReference type="Proteomes" id="UP000198287"/>
    </source>
</evidence>
<dbReference type="Proteomes" id="UP000198287">
    <property type="component" value="Unassembled WGS sequence"/>
</dbReference>
<protein>
    <submittedName>
        <fullName evidence="8">Uncharacterized protein</fullName>
    </submittedName>
</protein>
<proteinExistence type="inferred from homology"/>
<sequence>MGIILAILPILHCLGFTASGIAQGSVAALTHSLIGIVNAGSFFAGCQAAAASSSLIGCLVVLLCWVVGLLFCWVVGVLFCWVVVIVFCWCWVAVVLFCWVVVVLFCWFWAVVVLLCWVVGVVFSWVVGVVFSWVVGVLLCWVVVLSLAFWIFGLPLWLKDPWGWWNGGDH</sequence>
<dbReference type="AlphaFoldDB" id="A0A226DZH8"/>
<accession>A0A226DZH8</accession>
<comment type="caution">
    <text evidence="8">The sequence shown here is derived from an EMBL/GenBank/DDBJ whole genome shotgun (WGS) entry which is preliminary data.</text>
</comment>
<dbReference type="InterPro" id="IPR038213">
    <property type="entry name" value="IFI6/IFI27-like_sf"/>
</dbReference>
<evidence type="ECO:0000313" key="8">
    <source>
        <dbReference type="EMBL" id="OXA50872.1"/>
    </source>
</evidence>
<comment type="similarity">
    <text evidence="2">Belongs to the IFI6/IFI27 family.</text>
</comment>
<evidence type="ECO:0000256" key="6">
    <source>
        <dbReference type="SAM" id="Phobius"/>
    </source>
</evidence>
<keyword evidence="7" id="KW-0732">Signal</keyword>
<dbReference type="Pfam" id="PF06140">
    <property type="entry name" value="Ifi-6-16"/>
    <property type="match status" value="1"/>
</dbReference>
<feature type="transmembrane region" description="Helical" evidence="6">
    <location>
        <begin position="108"/>
        <end position="131"/>
    </location>
</feature>
<evidence type="ECO:0000256" key="7">
    <source>
        <dbReference type="SAM" id="SignalP"/>
    </source>
</evidence>
<feature type="transmembrane region" description="Helical" evidence="6">
    <location>
        <begin position="138"/>
        <end position="158"/>
    </location>
</feature>
<evidence type="ECO:0000256" key="1">
    <source>
        <dbReference type="ARBA" id="ARBA00004141"/>
    </source>
</evidence>
<feature type="transmembrane region" description="Helical" evidence="6">
    <location>
        <begin position="78"/>
        <end position="102"/>
    </location>
</feature>
<dbReference type="Gene3D" id="6.10.110.10">
    <property type="match status" value="1"/>
</dbReference>
<evidence type="ECO:0000256" key="2">
    <source>
        <dbReference type="ARBA" id="ARBA00007262"/>
    </source>
</evidence>
<evidence type="ECO:0000256" key="3">
    <source>
        <dbReference type="ARBA" id="ARBA00022692"/>
    </source>
</evidence>
<dbReference type="GO" id="GO:0016020">
    <property type="term" value="C:membrane"/>
    <property type="evidence" value="ECO:0007669"/>
    <property type="project" value="UniProtKB-SubCell"/>
</dbReference>
<reference evidence="8 9" key="1">
    <citation type="submission" date="2015-12" db="EMBL/GenBank/DDBJ databases">
        <title>The genome of Folsomia candida.</title>
        <authorList>
            <person name="Faddeeva A."/>
            <person name="Derks M.F."/>
            <person name="Anvar Y."/>
            <person name="Smit S."/>
            <person name="Van Straalen N."/>
            <person name="Roelofs D."/>
        </authorList>
    </citation>
    <scope>NUCLEOTIDE SEQUENCE [LARGE SCALE GENOMIC DNA]</scope>
    <source>
        <strain evidence="8 9">VU population</strain>
        <tissue evidence="8">Whole body</tissue>
    </source>
</reference>
<feature type="transmembrane region" description="Helical" evidence="6">
    <location>
        <begin position="48"/>
        <end position="71"/>
    </location>
</feature>
<feature type="chain" id="PRO_5012759338" evidence="7">
    <location>
        <begin position="20"/>
        <end position="170"/>
    </location>
</feature>
<organism evidence="8 9">
    <name type="scientific">Folsomia candida</name>
    <name type="common">Springtail</name>
    <dbReference type="NCBI Taxonomy" id="158441"/>
    <lineage>
        <taxon>Eukaryota</taxon>
        <taxon>Metazoa</taxon>
        <taxon>Ecdysozoa</taxon>
        <taxon>Arthropoda</taxon>
        <taxon>Hexapoda</taxon>
        <taxon>Collembola</taxon>
        <taxon>Entomobryomorpha</taxon>
        <taxon>Isotomoidea</taxon>
        <taxon>Isotomidae</taxon>
        <taxon>Proisotominae</taxon>
        <taxon>Folsomia</taxon>
    </lineage>
</organism>
<comment type="subcellular location">
    <subcellularLocation>
        <location evidence="1">Membrane</location>
        <topology evidence="1">Multi-pass membrane protein</topology>
    </subcellularLocation>
</comment>
<keyword evidence="4 6" id="KW-1133">Transmembrane helix</keyword>